<dbReference type="AlphaFoldDB" id="A0A9D1Z2E0"/>
<organism evidence="9 10">
    <name type="scientific">Candidatus Intestinimonas merdavium</name>
    <dbReference type="NCBI Taxonomy" id="2838622"/>
    <lineage>
        <taxon>Bacteria</taxon>
        <taxon>Bacillati</taxon>
        <taxon>Bacillota</taxon>
        <taxon>Clostridia</taxon>
        <taxon>Eubacteriales</taxon>
        <taxon>Intestinimonas</taxon>
    </lineage>
</organism>
<protein>
    <submittedName>
        <fullName evidence="9">DMT family transporter</fullName>
    </submittedName>
</protein>
<evidence type="ECO:0000256" key="4">
    <source>
        <dbReference type="ARBA" id="ARBA00022989"/>
    </source>
</evidence>
<accession>A0A9D1Z2E0</accession>
<comment type="subcellular location">
    <subcellularLocation>
        <location evidence="1">Membrane</location>
        <topology evidence="1">Multi-pass membrane protein</topology>
    </subcellularLocation>
</comment>
<dbReference type="Pfam" id="PF00892">
    <property type="entry name" value="EamA"/>
    <property type="match status" value="1"/>
</dbReference>
<evidence type="ECO:0000313" key="9">
    <source>
        <dbReference type="EMBL" id="HIY72380.1"/>
    </source>
</evidence>
<keyword evidence="3 7" id="KW-0812">Transmembrane</keyword>
<dbReference type="EMBL" id="DXCX01000003">
    <property type="protein sequence ID" value="HIY72380.1"/>
    <property type="molecule type" value="Genomic_DNA"/>
</dbReference>
<dbReference type="GO" id="GO:0016020">
    <property type="term" value="C:membrane"/>
    <property type="evidence" value="ECO:0007669"/>
    <property type="project" value="UniProtKB-SubCell"/>
</dbReference>
<dbReference type="PANTHER" id="PTHR32322:SF2">
    <property type="entry name" value="EAMA DOMAIN-CONTAINING PROTEIN"/>
    <property type="match status" value="1"/>
</dbReference>
<feature type="transmembrane region" description="Helical" evidence="7">
    <location>
        <begin position="100"/>
        <end position="119"/>
    </location>
</feature>
<keyword evidence="4 7" id="KW-1133">Transmembrane helix</keyword>
<evidence type="ECO:0000256" key="6">
    <source>
        <dbReference type="SAM" id="MobiDB-lite"/>
    </source>
</evidence>
<reference evidence="9" key="1">
    <citation type="journal article" date="2021" name="PeerJ">
        <title>Extensive microbial diversity within the chicken gut microbiome revealed by metagenomics and culture.</title>
        <authorList>
            <person name="Gilroy R."/>
            <person name="Ravi A."/>
            <person name="Getino M."/>
            <person name="Pursley I."/>
            <person name="Horton D.L."/>
            <person name="Alikhan N.F."/>
            <person name="Baker D."/>
            <person name="Gharbi K."/>
            <person name="Hall N."/>
            <person name="Watson M."/>
            <person name="Adriaenssens E.M."/>
            <person name="Foster-Nyarko E."/>
            <person name="Jarju S."/>
            <person name="Secka A."/>
            <person name="Antonio M."/>
            <person name="Oren A."/>
            <person name="Chaudhuri R.R."/>
            <person name="La Ragione R."/>
            <person name="Hildebrand F."/>
            <person name="Pallen M.J."/>
        </authorList>
    </citation>
    <scope>NUCLEOTIDE SEQUENCE</scope>
    <source>
        <strain evidence="9">CHK33-7979</strain>
    </source>
</reference>
<dbReference type="InterPro" id="IPR050638">
    <property type="entry name" value="AA-Vitamin_Transporters"/>
</dbReference>
<name>A0A9D1Z2E0_9FIRM</name>
<keyword evidence="5 7" id="KW-0472">Membrane</keyword>
<feature type="transmembrane region" description="Helical" evidence="7">
    <location>
        <begin position="70"/>
        <end position="88"/>
    </location>
</feature>
<feature type="region of interest" description="Disordered" evidence="6">
    <location>
        <begin position="188"/>
        <end position="213"/>
    </location>
</feature>
<evidence type="ECO:0000256" key="3">
    <source>
        <dbReference type="ARBA" id="ARBA00022692"/>
    </source>
</evidence>
<reference evidence="9" key="2">
    <citation type="submission" date="2021-04" db="EMBL/GenBank/DDBJ databases">
        <authorList>
            <person name="Gilroy R."/>
        </authorList>
    </citation>
    <scope>NUCLEOTIDE SEQUENCE</scope>
    <source>
        <strain evidence="9">CHK33-7979</strain>
    </source>
</reference>
<dbReference type="PANTHER" id="PTHR32322">
    <property type="entry name" value="INNER MEMBRANE TRANSPORTER"/>
    <property type="match status" value="1"/>
</dbReference>
<proteinExistence type="inferred from homology"/>
<dbReference type="InterPro" id="IPR037185">
    <property type="entry name" value="EmrE-like"/>
</dbReference>
<dbReference type="Proteomes" id="UP000886824">
    <property type="component" value="Unassembled WGS sequence"/>
</dbReference>
<dbReference type="SUPFAM" id="SSF103481">
    <property type="entry name" value="Multidrug resistance efflux transporter EmrE"/>
    <property type="match status" value="1"/>
</dbReference>
<evidence type="ECO:0000256" key="5">
    <source>
        <dbReference type="ARBA" id="ARBA00023136"/>
    </source>
</evidence>
<evidence type="ECO:0000313" key="10">
    <source>
        <dbReference type="Proteomes" id="UP000886824"/>
    </source>
</evidence>
<evidence type="ECO:0000259" key="8">
    <source>
        <dbReference type="Pfam" id="PF00892"/>
    </source>
</evidence>
<gene>
    <name evidence="9" type="ORF">H9826_00185</name>
</gene>
<evidence type="ECO:0000256" key="1">
    <source>
        <dbReference type="ARBA" id="ARBA00004141"/>
    </source>
</evidence>
<sequence>MTQPDFAPGRLLGHGMALFVTIVWGTTFISSKLLLAAFTPLEIMTFRFVIAWTVLFLLSPHPIRPKGLRGELPFLGAGLTGLTLYFILENTALEHTLASNVGIIISAAPMFSALLLWAFHRTGRLRPHSGRARPAPGPGCHRPHPAGPVALPAALIHKKYPPRPHLDETGILPLDQVLLSALSSARGSTTTGSSAGASTVSSVQPQPQPQSQV</sequence>
<dbReference type="InterPro" id="IPR000620">
    <property type="entry name" value="EamA_dom"/>
</dbReference>
<feature type="transmembrane region" description="Helical" evidence="7">
    <location>
        <begin position="12"/>
        <end position="29"/>
    </location>
</feature>
<feature type="domain" description="EamA" evidence="8">
    <location>
        <begin position="12"/>
        <end position="121"/>
    </location>
</feature>
<comment type="similarity">
    <text evidence="2">Belongs to the EamA transporter family.</text>
</comment>
<evidence type="ECO:0000256" key="2">
    <source>
        <dbReference type="ARBA" id="ARBA00007362"/>
    </source>
</evidence>
<comment type="caution">
    <text evidence="9">The sequence shown here is derived from an EMBL/GenBank/DDBJ whole genome shotgun (WGS) entry which is preliminary data.</text>
</comment>
<feature type="transmembrane region" description="Helical" evidence="7">
    <location>
        <begin position="35"/>
        <end position="58"/>
    </location>
</feature>
<evidence type="ECO:0000256" key="7">
    <source>
        <dbReference type="SAM" id="Phobius"/>
    </source>
</evidence>